<keyword evidence="5" id="KW-0472">Membrane</keyword>
<keyword evidence="5" id="KW-0812">Transmembrane</keyword>
<accession>A0A8H5BZI9</accession>
<comment type="caution">
    <text evidence="7">The sequence shown here is derived from an EMBL/GenBank/DDBJ whole genome shotgun (WGS) entry which is preliminary data.</text>
</comment>
<dbReference type="EMBL" id="JAACJK010000114">
    <property type="protein sequence ID" value="KAF5331373.1"/>
    <property type="molecule type" value="Genomic_DNA"/>
</dbReference>
<dbReference type="Proteomes" id="UP000541558">
    <property type="component" value="Unassembled WGS sequence"/>
</dbReference>
<dbReference type="OrthoDB" id="57654at2759"/>
<dbReference type="SUPFAM" id="SSF144232">
    <property type="entry name" value="HIT/MYND zinc finger-like"/>
    <property type="match status" value="1"/>
</dbReference>
<evidence type="ECO:0000313" key="7">
    <source>
        <dbReference type="EMBL" id="KAF5331373.1"/>
    </source>
</evidence>
<keyword evidence="3" id="KW-0862">Zinc</keyword>
<keyword evidence="5" id="KW-1133">Transmembrane helix</keyword>
<dbReference type="PROSITE" id="PS50865">
    <property type="entry name" value="ZF_MYND_2"/>
    <property type="match status" value="1"/>
</dbReference>
<evidence type="ECO:0000256" key="1">
    <source>
        <dbReference type="ARBA" id="ARBA00022723"/>
    </source>
</evidence>
<proteinExistence type="predicted"/>
<keyword evidence="8" id="KW-1185">Reference proteome</keyword>
<reference evidence="7 8" key="1">
    <citation type="journal article" date="2020" name="ISME J.">
        <title>Uncovering the hidden diversity of litter-decomposition mechanisms in mushroom-forming fungi.</title>
        <authorList>
            <person name="Floudas D."/>
            <person name="Bentzer J."/>
            <person name="Ahren D."/>
            <person name="Johansson T."/>
            <person name="Persson P."/>
            <person name="Tunlid A."/>
        </authorList>
    </citation>
    <scope>NUCLEOTIDE SEQUENCE [LARGE SCALE GENOMIC DNA]</scope>
    <source>
        <strain evidence="7 8">CBS 175.51</strain>
    </source>
</reference>
<dbReference type="GO" id="GO:0008270">
    <property type="term" value="F:zinc ion binding"/>
    <property type="evidence" value="ECO:0007669"/>
    <property type="project" value="UniProtKB-KW"/>
</dbReference>
<name>A0A8H5BZI9_9AGAR</name>
<dbReference type="Pfam" id="PF01753">
    <property type="entry name" value="zf-MYND"/>
    <property type="match status" value="1"/>
</dbReference>
<evidence type="ECO:0000313" key="8">
    <source>
        <dbReference type="Proteomes" id="UP000541558"/>
    </source>
</evidence>
<dbReference type="AlphaFoldDB" id="A0A8H5BZI9"/>
<keyword evidence="2 4" id="KW-0863">Zinc-finger</keyword>
<dbReference type="InterPro" id="IPR002893">
    <property type="entry name" value="Znf_MYND"/>
</dbReference>
<dbReference type="Gene3D" id="6.10.140.2220">
    <property type="match status" value="1"/>
</dbReference>
<gene>
    <name evidence="7" type="ORF">D9611_011798</name>
</gene>
<evidence type="ECO:0000256" key="4">
    <source>
        <dbReference type="PROSITE-ProRule" id="PRU00134"/>
    </source>
</evidence>
<protein>
    <recommendedName>
        <fullName evidence="6">MYND-type domain-containing protein</fullName>
    </recommendedName>
</protein>
<evidence type="ECO:0000256" key="3">
    <source>
        <dbReference type="ARBA" id="ARBA00022833"/>
    </source>
</evidence>
<evidence type="ECO:0000256" key="2">
    <source>
        <dbReference type="ARBA" id="ARBA00022771"/>
    </source>
</evidence>
<evidence type="ECO:0000259" key="6">
    <source>
        <dbReference type="PROSITE" id="PS50865"/>
    </source>
</evidence>
<evidence type="ECO:0000256" key="5">
    <source>
        <dbReference type="SAM" id="Phobius"/>
    </source>
</evidence>
<organism evidence="7 8">
    <name type="scientific">Ephemerocybe angulata</name>
    <dbReference type="NCBI Taxonomy" id="980116"/>
    <lineage>
        <taxon>Eukaryota</taxon>
        <taxon>Fungi</taxon>
        <taxon>Dikarya</taxon>
        <taxon>Basidiomycota</taxon>
        <taxon>Agaricomycotina</taxon>
        <taxon>Agaricomycetes</taxon>
        <taxon>Agaricomycetidae</taxon>
        <taxon>Agaricales</taxon>
        <taxon>Agaricineae</taxon>
        <taxon>Psathyrellaceae</taxon>
        <taxon>Ephemerocybe</taxon>
    </lineage>
</organism>
<feature type="domain" description="MYND-type" evidence="6">
    <location>
        <begin position="457"/>
        <end position="501"/>
    </location>
</feature>
<sequence>MSQYQSHPRTWRSSGVWTNDPQLREVRELLASTDKINATLGIYLLKQADIGNFNVLEVALRYIDAKLVPPRIPYNLETTEQRRTREVNSQNAVAAMQDVFKICTTFNGYKEYASQLSYSPEHTDILMTEYFKLIAASWTGILSWMVAFTVYAPAADNPSKLFYIASTCFFKILSDIPIRDDWKTELLEKPETMDCFFIYLRHHEKLHIADFRLRLVTRDTLRAILGRYLASPPHLYDAFITRILSVSKTTRETILASLVSHAVGGMGDSALDHDYFRVSASILSTYAIFSALVIKDSRAFGMFLRHQLFSKLVEAFFITAKGCAIFHSLHPAQDLPWQLISRSFIKLLQAMITSADPPKLILASIRHHAIPLLLICMARSGMDSAGTDVFERLSLSINYLRTYLSNTNMYNAGPGDLKKVLSDSRVLGRICSNALWSRIWDKTVITLNQRKNCDFNRRHCSKERPLSPDSAVRQCTKCLSVAYCSSECQHEDWISIHREECDILSQDKTSPRLITSMTEEMRRNQLVYLEHCMSGDSFETLRPPELGIDQPIIAVHVFHDVAGEDTHRAHYRDSGLLSDAQWVNQVRNPSSAWKERITRCVAEVTSNPGGAVMAVAVFPYSFDWSIYLAGVLTIGADTGRFQVSKSVFVLIPSRDE</sequence>
<feature type="transmembrane region" description="Helical" evidence="5">
    <location>
        <begin position="130"/>
        <end position="152"/>
    </location>
</feature>
<keyword evidence="1" id="KW-0479">Metal-binding</keyword>